<evidence type="ECO:0000256" key="5">
    <source>
        <dbReference type="ARBA" id="ARBA00022723"/>
    </source>
</evidence>
<dbReference type="Gene3D" id="1.10.3090.10">
    <property type="entry name" value="cca-adding enzyme, domain 2"/>
    <property type="match status" value="1"/>
</dbReference>
<dbReference type="Pfam" id="PF01743">
    <property type="entry name" value="PolyA_pol"/>
    <property type="match status" value="1"/>
</dbReference>
<dbReference type="OrthoDB" id="9805698at2"/>
<evidence type="ECO:0000256" key="8">
    <source>
        <dbReference type="ARBA" id="ARBA00022884"/>
    </source>
</evidence>
<comment type="caution">
    <text evidence="13">The sequence shown here is derived from an EMBL/GenBank/DDBJ whole genome shotgun (WGS) entry which is preliminary data.</text>
</comment>
<comment type="similarity">
    <text evidence="9">Belongs to the tRNA nucleotidyltransferase/poly(A) polymerase family.</text>
</comment>
<sequence length="436" mass="49251">MKIQLPPQVEKAIEILVRAGFEAYIVGGCVRDTIMGKKPFDWDVTTSARPEEIKKAFTNYKCIETGIKHGTLTVQIDHMPIEVTAYRIDGEYTDSRHPNSIRFTRNLKEDLARRDFTMNALAYNPANGLVDCFKGLEDIRHRRICCVGNPDLRFQEDGLRILRALRFSSVLGFEIERETSESIRRNRGRLRLISAERIHTEFTKLICGCGAEGILRDFRIAIEQFLPEIEPLPTLHNSCGQNIWEHTLKAISAVEAAPILRLTMLLHEISKTEHEYPDLKGAEMVEQALKRLRYDGGTVRTVSELVKQRNLPLPSEQKQILRYLNQLGADHFRLLLKVKEADAKARLPVDSKALEKLAETEKILDDILKSGLCYSIKGLAVNGVDLMKLGIPKGAEIGKTLSFLLNAVMDGKCPNQNSELIKYMIQQKEGICNGNG</sequence>
<evidence type="ECO:0000256" key="1">
    <source>
        <dbReference type="ARBA" id="ARBA00001946"/>
    </source>
</evidence>
<dbReference type="EC" id="2.7.7.72" evidence="13"/>
<keyword evidence="14" id="KW-1185">Reference proteome</keyword>
<evidence type="ECO:0000256" key="6">
    <source>
        <dbReference type="ARBA" id="ARBA00022741"/>
    </source>
</evidence>
<dbReference type="GO" id="GO:0000166">
    <property type="term" value="F:nucleotide binding"/>
    <property type="evidence" value="ECO:0007669"/>
    <property type="project" value="UniProtKB-KW"/>
</dbReference>
<dbReference type="AlphaFoldDB" id="A0A4Z0YCB9"/>
<dbReference type="Pfam" id="PF13735">
    <property type="entry name" value="tRNA_NucTran2_2"/>
    <property type="match status" value="1"/>
</dbReference>
<evidence type="ECO:0000313" key="14">
    <source>
        <dbReference type="Proteomes" id="UP000297714"/>
    </source>
</evidence>
<evidence type="ECO:0000256" key="9">
    <source>
        <dbReference type="RuleBase" id="RU003953"/>
    </source>
</evidence>
<keyword evidence="8 9" id="KW-0694">RNA-binding</keyword>
<dbReference type="InterPro" id="IPR050264">
    <property type="entry name" value="Bact_CCA-adding_enz_type3_sf"/>
</dbReference>
<evidence type="ECO:0000256" key="7">
    <source>
        <dbReference type="ARBA" id="ARBA00022842"/>
    </source>
</evidence>
<dbReference type="Pfam" id="PF12627">
    <property type="entry name" value="PolyA_pol_RNAbd"/>
    <property type="match status" value="1"/>
</dbReference>
<accession>A0A4Z0YCB9</accession>
<keyword evidence="7" id="KW-0460">Magnesium</keyword>
<keyword evidence="6" id="KW-0547">Nucleotide-binding</keyword>
<evidence type="ECO:0000259" key="11">
    <source>
        <dbReference type="Pfam" id="PF12627"/>
    </source>
</evidence>
<dbReference type="InterPro" id="IPR043519">
    <property type="entry name" value="NT_sf"/>
</dbReference>
<dbReference type="PANTHER" id="PTHR46173:SF1">
    <property type="entry name" value="CCA TRNA NUCLEOTIDYLTRANSFERASE 1, MITOCHONDRIAL"/>
    <property type="match status" value="1"/>
</dbReference>
<dbReference type="GO" id="GO:0000049">
    <property type="term" value="F:tRNA binding"/>
    <property type="evidence" value="ECO:0007669"/>
    <property type="project" value="TreeGrafter"/>
</dbReference>
<feature type="domain" description="Poly A polymerase head" evidence="10">
    <location>
        <begin position="23"/>
        <end position="144"/>
    </location>
</feature>
<evidence type="ECO:0000256" key="2">
    <source>
        <dbReference type="ARBA" id="ARBA00022679"/>
    </source>
</evidence>
<gene>
    <name evidence="13" type="primary">cca_1</name>
    <name evidence="13" type="ORF">CAGA_13740</name>
</gene>
<evidence type="ECO:0000256" key="3">
    <source>
        <dbReference type="ARBA" id="ARBA00022694"/>
    </source>
</evidence>
<dbReference type="InterPro" id="IPR002646">
    <property type="entry name" value="PolA_pol_head_dom"/>
</dbReference>
<dbReference type="Proteomes" id="UP000297714">
    <property type="component" value="Unassembled WGS sequence"/>
</dbReference>
<comment type="cofactor">
    <cofactor evidence="1">
        <name>Mg(2+)</name>
        <dbReference type="ChEBI" id="CHEBI:18420"/>
    </cofactor>
</comment>
<organism evidence="13 14">
    <name type="scientific">Caproiciproducens galactitolivorans</name>
    <dbReference type="NCBI Taxonomy" id="642589"/>
    <lineage>
        <taxon>Bacteria</taxon>
        <taxon>Bacillati</taxon>
        <taxon>Bacillota</taxon>
        <taxon>Clostridia</taxon>
        <taxon>Eubacteriales</taxon>
        <taxon>Acutalibacteraceae</taxon>
        <taxon>Caproiciproducens</taxon>
    </lineage>
</organism>
<dbReference type="SUPFAM" id="SSF81891">
    <property type="entry name" value="Poly A polymerase C-terminal region-like"/>
    <property type="match status" value="1"/>
</dbReference>
<dbReference type="SUPFAM" id="SSF81301">
    <property type="entry name" value="Nucleotidyltransferase"/>
    <property type="match status" value="1"/>
</dbReference>
<evidence type="ECO:0000259" key="12">
    <source>
        <dbReference type="Pfam" id="PF13735"/>
    </source>
</evidence>
<feature type="domain" description="CCA-adding enzyme C-terminal" evidence="12">
    <location>
        <begin position="283"/>
        <end position="422"/>
    </location>
</feature>
<keyword evidence="5" id="KW-0479">Metal-binding</keyword>
<dbReference type="GO" id="GO:0008033">
    <property type="term" value="P:tRNA processing"/>
    <property type="evidence" value="ECO:0007669"/>
    <property type="project" value="UniProtKB-KW"/>
</dbReference>
<dbReference type="GO" id="GO:0004810">
    <property type="term" value="F:CCA tRNA nucleotidyltransferase activity"/>
    <property type="evidence" value="ECO:0007669"/>
    <property type="project" value="UniProtKB-EC"/>
</dbReference>
<dbReference type="CDD" id="cd05398">
    <property type="entry name" value="NT_ClassII-CCAase"/>
    <property type="match status" value="1"/>
</dbReference>
<dbReference type="PANTHER" id="PTHR46173">
    <property type="entry name" value="CCA TRNA NUCLEOTIDYLTRANSFERASE 1, MITOCHONDRIAL"/>
    <property type="match status" value="1"/>
</dbReference>
<evidence type="ECO:0000259" key="10">
    <source>
        <dbReference type="Pfam" id="PF01743"/>
    </source>
</evidence>
<dbReference type="InterPro" id="IPR032828">
    <property type="entry name" value="PolyA_RNA-bd"/>
</dbReference>
<evidence type="ECO:0000256" key="4">
    <source>
        <dbReference type="ARBA" id="ARBA00022695"/>
    </source>
</evidence>
<keyword evidence="2 9" id="KW-0808">Transferase</keyword>
<dbReference type="Gene3D" id="3.30.460.10">
    <property type="entry name" value="Beta Polymerase, domain 2"/>
    <property type="match status" value="1"/>
</dbReference>
<evidence type="ECO:0000313" key="13">
    <source>
        <dbReference type="EMBL" id="TGJ76463.1"/>
    </source>
</evidence>
<feature type="domain" description="tRNA nucleotidyltransferase/poly(A) polymerase RNA and SrmB- binding" evidence="11">
    <location>
        <begin position="172"/>
        <end position="218"/>
    </location>
</feature>
<dbReference type="InterPro" id="IPR032810">
    <property type="entry name" value="CCA-adding_enz_C"/>
</dbReference>
<name>A0A4Z0YCB9_9FIRM</name>
<dbReference type="RefSeq" id="WP_135659138.1">
    <property type="nucleotide sequence ID" value="NZ_JAJUFJ010000001.1"/>
</dbReference>
<dbReference type="Gene3D" id="1.10.246.80">
    <property type="match status" value="1"/>
</dbReference>
<keyword evidence="3" id="KW-0819">tRNA processing</keyword>
<dbReference type="EMBL" id="SRMQ01000005">
    <property type="protein sequence ID" value="TGJ76463.1"/>
    <property type="molecule type" value="Genomic_DNA"/>
</dbReference>
<dbReference type="GO" id="GO:0046872">
    <property type="term" value="F:metal ion binding"/>
    <property type="evidence" value="ECO:0007669"/>
    <property type="project" value="UniProtKB-KW"/>
</dbReference>
<proteinExistence type="inferred from homology"/>
<keyword evidence="4 13" id="KW-0548">Nucleotidyltransferase</keyword>
<protein>
    <submittedName>
        <fullName evidence="13">CCA-adding enzyme</fullName>
        <ecNumber evidence="13">2.7.7.72</ecNumber>
    </submittedName>
</protein>
<reference evidence="13 14" key="1">
    <citation type="submission" date="2019-04" db="EMBL/GenBank/DDBJ databases">
        <authorList>
            <person name="Poehlein A."/>
            <person name="Bengelsdorf F.R."/>
            <person name="Duerre P."/>
            <person name="Daniel R."/>
        </authorList>
    </citation>
    <scope>NUCLEOTIDE SEQUENCE [LARGE SCALE GENOMIC DNA]</scope>
    <source>
        <strain evidence="13 14">BS-1</strain>
    </source>
</reference>